<sequence length="1511" mass="149128">MKWLKFLKAAKKRTLDSGAEAPGVAEDVSGSGTPHHTAASKSHCKRRSMQHDRKERTSIEQWHEARKSRTSIDVCSSLNITTTERLSVCKAGMTILINRTYIVIKHLGSGTSGQVKLAFNLRSKKLVAIKAVRKSHCGAGGHPLSHANRDGARSYDGRLGSSSLGLPGTAAGGAGAAGGGGGAGAGALSSCGSVNTAMSGSVHSGGGGGGARGWRAMTPSAFLRRASSSNHAWGSNRASMSNSANGGAAPGGAASGAAAAGGGGGAAGAPGGPSQSAEDFVREIAILKRLSHPNVVQLLEVIDDPASDCLLLVMGYVEGATLQPPQLAPGRWKPVPEQVVWRHARDVLCGLEYLHCHSVVHGDLKPANFIQDSLTGVVRILDFGSAVFHGRVMGEEGRGAHHVPMSCTPGFRSPESLAAGYRSSFELDMWALGVCLYMWVFGELPFKGSAPFVVYENIRSAALAMPSQPRISAQLTDLISRLLDKDPRTRMTVHQAVNHTWTTAQGLAPLRTTSPLVMAARMQLDAAAAVNAQQHGMGIGHGLGGAHHHNHHAPNSLHLHQHSSSMPQLALAEQLAAQAQAQQPQQAHTQTLQGSMPPPPPRPEWISSSRKTGAHNHYRLDGGAGAGQLRQWGGLAASSSKSASSAHLSALGDAAAAPAGGAAAAAAAAVLSSTAAAMQMEFPELVSAVRQGDGASVGSKRGAPRHSSSGNCSPMLADIPGGEPWLAAAAGILQSSMLMSTQESATAVPPAPETTAAALAALVGAPSPTAPPRVPAGDGAWRMHSGAAPPPVPPRTSDGNMSFGTPSTNGLMSGRQTMSGTGMYNYQTLYGLWGIAEGSGGSAGSLGAGHSAAAAAAAAIAAAAMVGVAGPGAAGGAGAGGGGGAAGAAAAGAPGYSRRSSCEAWELRRSVTDEELSAAISKTCDPTGSAAVLMESIFSEVTFPAKTQIIRAGDPLDRIYLITAGEVEIYHDLQQDGPDAPCPHKPIIEGLSDPESDLDDPGNFLNIRLPGTTGAMPQLERLSTGLLNFTGGGGGGAGGGGDRSTHGGNAASHAIGAAAAAMAAAAAAGGGGGSPSLLPPGPNSGHLGNGGGGGGGGASPSVYGYTAAPRTTGHGISGVLGSTSAAAGRMHREPSSSSLSMMSRGATQAGHLIVAVKGPGDSLGFAGMVPGADGSGGSGGGSIGRLSQPAWSVNVRARTQVTAFAAGIESLHKLAKANPQVEPLLQQMAVQQETDLAVAEAMRSLRLVGSSRPSANQLNVKTTPGSATAAAPAATATAGAGEAAGVPISAAATMAAAAAKAAGGLDSSCGRGFGSVIVSAVDIVLPELGSMPADPDSASQQTADAAAKVQCRLSGSGLGSMGGGGGGGSLCGGRGLHAGGLISSEAESESCGTAGTTATGLTALTAASSPGASLPQRLAVFATSSSGACGNVGMGGGSSYGALGGGGGGGGGVMGHNTSSGVFGGPGGGVGGAGMGGAGPGRMHGSSAQPMCGGMMGEAGDETAAMDMMVG</sequence>
<dbReference type="OrthoDB" id="68483at2759"/>
<evidence type="ECO:0000313" key="8">
    <source>
        <dbReference type="Proteomes" id="UP000650467"/>
    </source>
</evidence>
<evidence type="ECO:0000256" key="3">
    <source>
        <dbReference type="PROSITE-ProRule" id="PRU10141"/>
    </source>
</evidence>
<dbReference type="InterPro" id="IPR000719">
    <property type="entry name" value="Prot_kinase_dom"/>
</dbReference>
<dbReference type="Gene3D" id="3.30.200.20">
    <property type="entry name" value="Phosphorylase Kinase, domain 1"/>
    <property type="match status" value="1"/>
</dbReference>
<dbReference type="InterPro" id="IPR018490">
    <property type="entry name" value="cNMP-bd_dom_sf"/>
</dbReference>
<feature type="binding site" evidence="3">
    <location>
        <position position="134"/>
    </location>
    <ligand>
        <name>ATP</name>
        <dbReference type="ChEBI" id="CHEBI:30616"/>
    </ligand>
</feature>
<feature type="region of interest" description="Disordered" evidence="4">
    <location>
        <begin position="1068"/>
        <end position="1096"/>
    </location>
</feature>
<dbReference type="GO" id="GO:0005737">
    <property type="term" value="C:cytoplasm"/>
    <property type="evidence" value="ECO:0007669"/>
    <property type="project" value="TreeGrafter"/>
</dbReference>
<keyword evidence="1 3" id="KW-0547">Nucleotide-binding</keyword>
<feature type="region of interest" description="Disordered" evidence="4">
    <location>
        <begin position="232"/>
        <end position="274"/>
    </location>
</feature>
<feature type="region of interest" description="Disordered" evidence="4">
    <location>
        <begin position="139"/>
        <end position="158"/>
    </location>
</feature>
<dbReference type="PANTHER" id="PTHR24346">
    <property type="entry name" value="MAP/MICROTUBULE AFFINITY-REGULATING KINASE"/>
    <property type="match status" value="1"/>
</dbReference>
<dbReference type="PROSITE" id="PS50042">
    <property type="entry name" value="CNMP_BINDING_3"/>
    <property type="match status" value="1"/>
</dbReference>
<gene>
    <name evidence="7" type="ORF">HXX76_001447</name>
</gene>
<dbReference type="PROSITE" id="PS50011">
    <property type="entry name" value="PROTEIN_KINASE_DOM"/>
    <property type="match status" value="1"/>
</dbReference>
<dbReference type="Gene3D" id="1.10.510.10">
    <property type="entry name" value="Transferase(Phosphotransferase) domain 1"/>
    <property type="match status" value="1"/>
</dbReference>
<dbReference type="EMBL" id="JAEHOC010000002">
    <property type="protein sequence ID" value="KAG2444703.1"/>
    <property type="molecule type" value="Genomic_DNA"/>
</dbReference>
<evidence type="ECO:0000256" key="1">
    <source>
        <dbReference type="ARBA" id="ARBA00022741"/>
    </source>
</evidence>
<feature type="region of interest" description="Disordered" evidence="4">
    <location>
        <begin position="539"/>
        <end position="625"/>
    </location>
</feature>
<dbReference type="Gene3D" id="2.60.120.10">
    <property type="entry name" value="Jelly Rolls"/>
    <property type="match status" value="1"/>
</dbReference>
<dbReference type="SMART" id="SM00220">
    <property type="entry name" value="S_TKc"/>
    <property type="match status" value="1"/>
</dbReference>
<evidence type="ECO:0000256" key="4">
    <source>
        <dbReference type="SAM" id="MobiDB-lite"/>
    </source>
</evidence>
<keyword evidence="8" id="KW-1185">Reference proteome</keyword>
<name>A0A835WCB5_CHLIN</name>
<dbReference type="GO" id="GO:0005524">
    <property type="term" value="F:ATP binding"/>
    <property type="evidence" value="ECO:0007669"/>
    <property type="project" value="UniProtKB-UniRule"/>
</dbReference>
<accession>A0A835WCB5</accession>
<feature type="compositionally biased region" description="Low complexity" evidence="4">
    <location>
        <begin position="568"/>
        <end position="593"/>
    </location>
</feature>
<comment type="caution">
    <text evidence="7">The sequence shown here is derived from an EMBL/GenBank/DDBJ whole genome shotgun (WGS) entry which is preliminary data.</text>
</comment>
<evidence type="ECO:0000313" key="7">
    <source>
        <dbReference type="EMBL" id="KAG2444703.1"/>
    </source>
</evidence>
<feature type="domain" description="Cyclic nucleotide-binding" evidence="6">
    <location>
        <begin position="940"/>
        <end position="970"/>
    </location>
</feature>
<feature type="compositionally biased region" description="Low complexity" evidence="4">
    <location>
        <begin position="234"/>
        <end position="247"/>
    </location>
</feature>
<evidence type="ECO:0000259" key="5">
    <source>
        <dbReference type="PROSITE" id="PS50011"/>
    </source>
</evidence>
<dbReference type="Pfam" id="PF00069">
    <property type="entry name" value="Pkinase"/>
    <property type="match status" value="1"/>
</dbReference>
<protein>
    <recommendedName>
        <fullName evidence="9">cGMP-dependent protein kinase</fullName>
    </recommendedName>
</protein>
<dbReference type="InterPro" id="IPR014710">
    <property type="entry name" value="RmlC-like_jellyroll"/>
</dbReference>
<dbReference type="PANTHER" id="PTHR24346:SF77">
    <property type="entry name" value="SERINE THREONINE PROTEIN KINASE"/>
    <property type="match status" value="1"/>
</dbReference>
<proteinExistence type="predicted"/>
<dbReference type="SUPFAM" id="SSF56112">
    <property type="entry name" value="Protein kinase-like (PK-like)"/>
    <property type="match status" value="1"/>
</dbReference>
<organism evidence="7 8">
    <name type="scientific">Chlamydomonas incerta</name>
    <dbReference type="NCBI Taxonomy" id="51695"/>
    <lineage>
        <taxon>Eukaryota</taxon>
        <taxon>Viridiplantae</taxon>
        <taxon>Chlorophyta</taxon>
        <taxon>core chlorophytes</taxon>
        <taxon>Chlorophyceae</taxon>
        <taxon>CS clade</taxon>
        <taxon>Chlamydomonadales</taxon>
        <taxon>Chlamydomonadaceae</taxon>
        <taxon>Chlamydomonas</taxon>
    </lineage>
</organism>
<dbReference type="CDD" id="cd00038">
    <property type="entry name" value="CAP_ED"/>
    <property type="match status" value="1"/>
</dbReference>
<feature type="compositionally biased region" description="Gly residues" evidence="4">
    <location>
        <begin position="248"/>
        <end position="271"/>
    </location>
</feature>
<feature type="region of interest" description="Disordered" evidence="4">
    <location>
        <begin position="693"/>
        <end position="713"/>
    </location>
</feature>
<dbReference type="GO" id="GO:0004674">
    <property type="term" value="F:protein serine/threonine kinase activity"/>
    <property type="evidence" value="ECO:0007669"/>
    <property type="project" value="TreeGrafter"/>
</dbReference>
<dbReference type="InterPro" id="IPR000595">
    <property type="entry name" value="cNMP-bd_dom"/>
</dbReference>
<keyword evidence="2 3" id="KW-0067">ATP-binding</keyword>
<dbReference type="InterPro" id="IPR017441">
    <property type="entry name" value="Protein_kinase_ATP_BS"/>
</dbReference>
<feature type="compositionally biased region" description="Gly residues" evidence="4">
    <location>
        <begin position="1087"/>
        <end position="1096"/>
    </location>
</feature>
<dbReference type="SUPFAM" id="SSF51206">
    <property type="entry name" value="cAMP-binding domain-like"/>
    <property type="match status" value="1"/>
</dbReference>
<feature type="compositionally biased region" description="Basic and acidic residues" evidence="4">
    <location>
        <begin position="49"/>
        <end position="64"/>
    </location>
</feature>
<feature type="compositionally biased region" description="Basic and acidic residues" evidence="4">
    <location>
        <begin position="147"/>
        <end position="156"/>
    </location>
</feature>
<evidence type="ECO:0000259" key="6">
    <source>
        <dbReference type="PROSITE" id="PS50042"/>
    </source>
</evidence>
<feature type="region of interest" description="Disordered" evidence="4">
    <location>
        <begin position="18"/>
        <end position="64"/>
    </location>
</feature>
<reference evidence="7" key="1">
    <citation type="journal article" date="2020" name="bioRxiv">
        <title>Comparative genomics of Chlamydomonas.</title>
        <authorList>
            <person name="Craig R.J."/>
            <person name="Hasan A.R."/>
            <person name="Ness R.W."/>
            <person name="Keightley P.D."/>
        </authorList>
    </citation>
    <scope>NUCLEOTIDE SEQUENCE</scope>
    <source>
        <strain evidence="7">SAG 7.73</strain>
    </source>
</reference>
<dbReference type="PROSITE" id="PS00107">
    <property type="entry name" value="PROTEIN_KINASE_ATP"/>
    <property type="match status" value="1"/>
</dbReference>
<feature type="domain" description="Protein kinase" evidence="5">
    <location>
        <begin position="101"/>
        <end position="502"/>
    </location>
</feature>
<dbReference type="InterPro" id="IPR011009">
    <property type="entry name" value="Kinase-like_dom_sf"/>
</dbReference>
<evidence type="ECO:0008006" key="9">
    <source>
        <dbReference type="Google" id="ProtNLM"/>
    </source>
</evidence>
<dbReference type="GO" id="GO:0035556">
    <property type="term" value="P:intracellular signal transduction"/>
    <property type="evidence" value="ECO:0007669"/>
    <property type="project" value="TreeGrafter"/>
</dbReference>
<dbReference type="Proteomes" id="UP000650467">
    <property type="component" value="Unassembled WGS sequence"/>
</dbReference>
<evidence type="ECO:0000256" key="2">
    <source>
        <dbReference type="ARBA" id="ARBA00022840"/>
    </source>
</evidence>